<dbReference type="InterPro" id="IPR011545">
    <property type="entry name" value="DEAD/DEAH_box_helicase_dom"/>
</dbReference>
<dbReference type="Gene3D" id="3.40.50.300">
    <property type="entry name" value="P-loop containing nucleotide triphosphate hydrolases"/>
    <property type="match status" value="1"/>
</dbReference>
<dbReference type="InterPro" id="IPR036388">
    <property type="entry name" value="WH-like_DNA-bd_sf"/>
</dbReference>
<feature type="domain" description="Helicase ATP-binding" evidence="3">
    <location>
        <begin position="507"/>
        <end position="686"/>
    </location>
</feature>
<dbReference type="InterPro" id="IPR014001">
    <property type="entry name" value="Helicase_ATP-bd"/>
</dbReference>
<feature type="region of interest" description="Disordered" evidence="2">
    <location>
        <begin position="957"/>
        <end position="981"/>
    </location>
</feature>
<dbReference type="Gene3D" id="1.10.10.10">
    <property type="entry name" value="Winged helix-like DNA-binding domain superfamily/Winged helix DNA-binding domain"/>
    <property type="match status" value="1"/>
</dbReference>
<feature type="compositionally biased region" description="Basic and acidic residues" evidence="2">
    <location>
        <begin position="934"/>
        <end position="944"/>
    </location>
</feature>
<evidence type="ECO:0000259" key="3">
    <source>
        <dbReference type="PROSITE" id="PS51192"/>
    </source>
</evidence>
<dbReference type="PROSITE" id="PS51192">
    <property type="entry name" value="HELICASE_ATP_BIND_1"/>
    <property type="match status" value="1"/>
</dbReference>
<comment type="similarity">
    <text evidence="1">Belongs to the helicase family. RecQ subfamily.</text>
</comment>
<evidence type="ECO:0000313" key="5">
    <source>
        <dbReference type="Proteomes" id="UP001530293"/>
    </source>
</evidence>
<dbReference type="SUPFAM" id="SSF52540">
    <property type="entry name" value="P-loop containing nucleoside triphosphate hydrolases"/>
    <property type="match status" value="1"/>
</dbReference>
<dbReference type="Proteomes" id="UP001530293">
    <property type="component" value="Unassembled WGS sequence"/>
</dbReference>
<name>A0ABD3LZ43_9STRA</name>
<dbReference type="AlphaFoldDB" id="A0ABD3LZ43"/>
<feature type="region of interest" description="Disordered" evidence="2">
    <location>
        <begin position="901"/>
        <end position="944"/>
    </location>
</feature>
<sequence>MNSNEVPVIHQASNYQTPEDGKGPEALPPLQDATFQLNSVGMGALVHAAAAGHAEQNVAVKRPGEPLEDAESAAKKQKTVWEGLLTEVRGQLRAMNSDECFSRALELQMLARSEVGSRSQHLSNAMDLMANGQAGATAAGQVAMNVKPGAVKKTDPAVLSPAAASQRVTKAEREVSKQKPIKTTKAAPVPCMKMTPPLPPRCEVDNAPNIELPAFCQLVNFPTARYYGNCVMCDEAEFPIPKQNKGVCNNCDVAIWVVNPSGMNIKWCKGCKNFRKWVDFGVKTCTYININDRAIRCHACDVHRPNGAAAAPAIVDLTEICSPKLAATADDDQSQAARRRRGDIMESNRSRRRRRLEQSTSISEAHVESDAMCGRNKVVENIPRSKGDRDSDDDCIIVDPAPRMPSVAGDNYPKIKSKMKSTAQEESKPKKSVEIRDKSEHKVERKQLDGTKRQHHHTSEQNSSNQRLTDLYTRSTPTAEALLERANIILQQSFKHNSLRPLQETAVVNTLQRKSSIVVMATGGGKSLVYQLPALVGGSTNTKICADTSKVTIVVCPLIALMMDQVNNLLKRGIHTAACFSSSHNAKTRQEILNRLQLDKKRAQKGADKSKSPSKVTPIQLLYCTPELIETDRFRDILTDLYESNRLYLFAIDEAHCTSTWDSLNATKPQGAILDLVAVVKEQHDIERKNNRPCSGIVYVHKREDCQSLAMMISKDHSLVELEGMVNYCIKPMCKRKYVLGHFGENIDANIVCNKTCDYCMDPAKVERNIQASECMSTVIDSHQLIHAGRKEHQYGEKKFHHNPLDDGESLEDDDRSYDDFLGYDEELLGVTDNAGQNEMIPQPTRKIQGFAKASSMLSKYAKMECQEGKKDGFVNFKTRKLGESTQEDNDGKKYRAVNIPNHLRVGMPDPLAAHNKTWSSKDEASKTSSSHVSESERLQAELAELQKQKAAALAKLGGPLKGSTSRQLLHAPTLSFKKQR</sequence>
<dbReference type="InterPro" id="IPR032284">
    <property type="entry name" value="RecQ_Zn-bd"/>
</dbReference>
<feature type="compositionally biased region" description="Basic and acidic residues" evidence="2">
    <location>
        <begin position="423"/>
        <end position="452"/>
    </location>
</feature>
<feature type="compositionally biased region" description="Polar residues" evidence="2">
    <location>
        <begin position="1"/>
        <end position="17"/>
    </location>
</feature>
<evidence type="ECO:0000313" key="4">
    <source>
        <dbReference type="EMBL" id="KAL3757044.1"/>
    </source>
</evidence>
<dbReference type="SMART" id="SM00487">
    <property type="entry name" value="DEXDc"/>
    <property type="match status" value="1"/>
</dbReference>
<dbReference type="PANTHER" id="PTHR13710">
    <property type="entry name" value="DNA HELICASE RECQ FAMILY MEMBER"/>
    <property type="match status" value="1"/>
</dbReference>
<comment type="caution">
    <text evidence="4">The sequence shown here is derived from an EMBL/GenBank/DDBJ whole genome shotgun (WGS) entry which is preliminary data.</text>
</comment>
<organism evidence="4 5">
    <name type="scientific">Discostella pseudostelligera</name>
    <dbReference type="NCBI Taxonomy" id="259834"/>
    <lineage>
        <taxon>Eukaryota</taxon>
        <taxon>Sar</taxon>
        <taxon>Stramenopiles</taxon>
        <taxon>Ochrophyta</taxon>
        <taxon>Bacillariophyta</taxon>
        <taxon>Coscinodiscophyceae</taxon>
        <taxon>Thalassiosirophycidae</taxon>
        <taxon>Stephanodiscales</taxon>
        <taxon>Stephanodiscaceae</taxon>
        <taxon>Discostella</taxon>
    </lineage>
</organism>
<feature type="compositionally biased region" description="Polar residues" evidence="2">
    <location>
        <begin position="460"/>
        <end position="469"/>
    </location>
</feature>
<keyword evidence="5" id="KW-1185">Reference proteome</keyword>
<reference evidence="4 5" key="1">
    <citation type="submission" date="2024-10" db="EMBL/GenBank/DDBJ databases">
        <title>Updated reference genomes for cyclostephanoid diatoms.</title>
        <authorList>
            <person name="Roberts W.R."/>
            <person name="Alverson A.J."/>
        </authorList>
    </citation>
    <scope>NUCLEOTIDE SEQUENCE [LARGE SCALE GENOMIC DNA]</scope>
    <source>
        <strain evidence="4 5">AJA232-27</strain>
    </source>
</reference>
<dbReference type="Pfam" id="PF16124">
    <property type="entry name" value="RecQ_Zn_bind"/>
    <property type="match status" value="1"/>
</dbReference>
<dbReference type="InterPro" id="IPR027417">
    <property type="entry name" value="P-loop_NTPase"/>
</dbReference>
<gene>
    <name evidence="4" type="ORF">ACHAWU_002883</name>
</gene>
<protein>
    <recommendedName>
        <fullName evidence="3">Helicase ATP-binding domain-containing protein</fullName>
    </recommendedName>
</protein>
<feature type="region of interest" description="Disordered" evidence="2">
    <location>
        <begin position="328"/>
        <end position="469"/>
    </location>
</feature>
<evidence type="ECO:0000256" key="1">
    <source>
        <dbReference type="ARBA" id="ARBA00005446"/>
    </source>
</evidence>
<dbReference type="PANTHER" id="PTHR13710:SF155">
    <property type="entry name" value="ATP-DEPENDENT DNA HELICASE Q-LIKE 3"/>
    <property type="match status" value="1"/>
</dbReference>
<proteinExistence type="inferred from homology"/>
<evidence type="ECO:0000256" key="2">
    <source>
        <dbReference type="SAM" id="MobiDB-lite"/>
    </source>
</evidence>
<dbReference type="Pfam" id="PF00270">
    <property type="entry name" value="DEAD"/>
    <property type="match status" value="1"/>
</dbReference>
<dbReference type="EMBL" id="JALLBG020000273">
    <property type="protein sequence ID" value="KAL3757044.1"/>
    <property type="molecule type" value="Genomic_DNA"/>
</dbReference>
<accession>A0ABD3LZ43</accession>
<feature type="region of interest" description="Disordered" evidence="2">
    <location>
        <begin position="1"/>
        <end position="26"/>
    </location>
</feature>
<dbReference type="CDD" id="cd17920">
    <property type="entry name" value="DEXHc_RecQ"/>
    <property type="match status" value="1"/>
</dbReference>